<accession>A0A3G1A4Y4</accession>
<dbReference type="SUPFAM" id="SSF53448">
    <property type="entry name" value="Nucleotide-diphospho-sugar transferases"/>
    <property type="match status" value="1"/>
</dbReference>
<dbReference type="STRING" id="697581.TCARB_0722"/>
<keyword evidence="3" id="KW-0808">Transferase</keyword>
<dbReference type="PANTHER" id="PTHR43685">
    <property type="entry name" value="GLYCOSYLTRANSFERASE"/>
    <property type="match status" value="1"/>
</dbReference>
<dbReference type="Proteomes" id="UP000266720">
    <property type="component" value="Chromosome"/>
</dbReference>
<dbReference type="EMBL" id="CP007493">
    <property type="protein sequence ID" value="AJB41776.1"/>
    <property type="molecule type" value="Genomic_DNA"/>
</dbReference>
<feature type="transmembrane region" description="Helical" evidence="1">
    <location>
        <begin position="265"/>
        <end position="294"/>
    </location>
</feature>
<dbReference type="GO" id="GO:0016740">
    <property type="term" value="F:transferase activity"/>
    <property type="evidence" value="ECO:0007669"/>
    <property type="project" value="UniProtKB-KW"/>
</dbReference>
<reference evidence="4" key="1">
    <citation type="book" date="2010" name="EXTREMOPHILES" publisher="0:0-0">
        <title>Complete genome sequences of ten hyperthermophilic archaea reveal their metabolic capabilities and possible ecological roles.</title>
        <editorList>
            <person name="?"/>
        </editorList>
        <authorList>
            <person name="Ravin N.V."/>
            <person name="Mardanov A.V."/>
            <person name="Bonch-Osmolovskaya E.A."/>
            <person name="Skryabin K.G."/>
        </authorList>
    </citation>
    <scope>NUCLEOTIDE SEQUENCE [LARGE SCALE GENOMIC DNA]</scope>
    <source>
        <strain evidence="4">1505</strain>
    </source>
</reference>
<evidence type="ECO:0000259" key="2">
    <source>
        <dbReference type="Pfam" id="PF00535"/>
    </source>
</evidence>
<dbReference type="InterPro" id="IPR029044">
    <property type="entry name" value="Nucleotide-diphossugar_trans"/>
</dbReference>
<keyword evidence="1" id="KW-0472">Membrane</keyword>
<organism evidence="3 4">
    <name type="scientific">Thermofilum adornatum 1505</name>
    <dbReference type="NCBI Taxonomy" id="697581"/>
    <lineage>
        <taxon>Archaea</taxon>
        <taxon>Thermoproteota</taxon>
        <taxon>Thermoprotei</taxon>
        <taxon>Thermofilales</taxon>
        <taxon>Thermofilaceae</taxon>
        <taxon>Thermofilum</taxon>
    </lineage>
</organism>
<keyword evidence="1" id="KW-0812">Transmembrane</keyword>
<dbReference type="InterPro" id="IPR001173">
    <property type="entry name" value="Glyco_trans_2-like"/>
</dbReference>
<dbReference type="Gene3D" id="3.90.550.10">
    <property type="entry name" value="Spore Coat Polysaccharide Biosynthesis Protein SpsA, Chain A"/>
    <property type="match status" value="1"/>
</dbReference>
<keyword evidence="1" id="KW-1133">Transmembrane helix</keyword>
<proteinExistence type="predicted"/>
<dbReference type="AlphaFoldDB" id="A0A3G1A4Y4"/>
<feature type="domain" description="Glycosyltransferase 2-like" evidence="2">
    <location>
        <begin position="10"/>
        <end position="175"/>
    </location>
</feature>
<protein>
    <submittedName>
        <fullName evidence="3">Glycosyltransferase (Type 2)</fullName>
    </submittedName>
</protein>
<evidence type="ECO:0000313" key="4">
    <source>
        <dbReference type="Proteomes" id="UP000266720"/>
    </source>
</evidence>
<feature type="transmembrane region" description="Helical" evidence="1">
    <location>
        <begin position="315"/>
        <end position="335"/>
    </location>
</feature>
<sequence length="355" mass="39912">MEWVSYPLVTVGIITLNREWSIETVLEALKKQTYPHEKIFVLIVDGGSRDKTVDKARSILQSSDFYGYKVIVKKSNIPEARNICIENMTGQMLFFLDSDVLIEPAALEKLVKASLTCGCEIVSANCRSIIVEDTSKIRSLLPELEKANQLEEEIVEVPSVAMGHTLIKKEVFERVRFDNSLNFGEDADFCIKAREQGFHVCLHRGAVALDVNVGSGKLSDIYVYSPIMPQIRSLKKRAKAKTFGLGFRVTPIVVAKYFLQNKRYLFYLGYVITIPLFILGLATGNIYLASLLPLELFLYVSLQAKRRGLRGAVRATLLSLFVGLPLSLLMLAYSVKGLSQGKPFYQYKPIHCRLT</sequence>
<dbReference type="RefSeq" id="WP_052886712.1">
    <property type="nucleotide sequence ID" value="NZ_CP007493.1"/>
</dbReference>
<dbReference type="PANTHER" id="PTHR43685:SF2">
    <property type="entry name" value="GLYCOSYLTRANSFERASE 2-LIKE DOMAIN-CONTAINING PROTEIN"/>
    <property type="match status" value="1"/>
</dbReference>
<name>A0A3G1A4Y4_9CREN</name>
<dbReference type="InterPro" id="IPR050834">
    <property type="entry name" value="Glycosyltransf_2"/>
</dbReference>
<gene>
    <name evidence="3" type="ORF">TCARB_0722</name>
</gene>
<evidence type="ECO:0000256" key="1">
    <source>
        <dbReference type="SAM" id="Phobius"/>
    </source>
</evidence>
<dbReference type="Pfam" id="PF00535">
    <property type="entry name" value="Glycos_transf_2"/>
    <property type="match status" value="1"/>
</dbReference>
<evidence type="ECO:0000313" key="3">
    <source>
        <dbReference type="EMBL" id="AJB41776.1"/>
    </source>
</evidence>
<dbReference type="KEGG" id="tcb:TCARB_0722"/>
<dbReference type="GeneID" id="25406162"/>